<reference evidence="2" key="1">
    <citation type="journal article" date="2003" name="Genome Biol.">
        <title>An integrated gene annotation and transcriptional profiling approach towards the full gene content of the Drosophila genome.</title>
        <authorList>
            <person name="Hild M."/>
            <person name="Beckmann B."/>
            <person name="Haas S.A."/>
            <person name="Koch B."/>
            <person name="Solovyev V."/>
            <person name="Busold C."/>
            <person name="Fellenberg K."/>
            <person name="Boutros M."/>
            <person name="Vingron M."/>
            <person name="Sauer F."/>
            <person name="Hoheisel J.D."/>
            <person name="Paro R."/>
        </authorList>
    </citation>
    <scope>NUCLEOTIDE SEQUENCE</scope>
</reference>
<feature type="compositionally biased region" description="Pro residues" evidence="1">
    <location>
        <begin position="95"/>
        <end position="106"/>
    </location>
</feature>
<evidence type="ECO:0000313" key="2">
    <source>
        <dbReference type="EMBL" id="DAA03238.1"/>
    </source>
</evidence>
<gene>
    <name evidence="2" type="ORF">HDC17586</name>
</gene>
<protein>
    <submittedName>
        <fullName evidence="2">HDC17586</fullName>
    </submittedName>
</protein>
<accession>Q6IIM8</accession>
<name>Q6IIM8_DROME</name>
<feature type="region of interest" description="Disordered" evidence="1">
    <location>
        <begin position="95"/>
        <end position="118"/>
    </location>
</feature>
<organism evidence="2">
    <name type="scientific">Drosophila melanogaster</name>
    <name type="common">Fruit fly</name>
    <dbReference type="NCBI Taxonomy" id="7227"/>
    <lineage>
        <taxon>Eukaryota</taxon>
        <taxon>Metazoa</taxon>
        <taxon>Ecdysozoa</taxon>
        <taxon>Arthropoda</taxon>
        <taxon>Hexapoda</taxon>
        <taxon>Insecta</taxon>
        <taxon>Pterygota</taxon>
        <taxon>Neoptera</taxon>
        <taxon>Endopterygota</taxon>
        <taxon>Diptera</taxon>
        <taxon>Brachycera</taxon>
        <taxon>Muscomorpha</taxon>
        <taxon>Ephydroidea</taxon>
        <taxon>Drosophilidae</taxon>
        <taxon>Drosophila</taxon>
        <taxon>Sophophora</taxon>
    </lineage>
</organism>
<dbReference type="AlphaFoldDB" id="Q6IIM8"/>
<sequence>MAGKFAKAGIFRMVESEDLPRLITQIIILALQCPWQVTTQQPPIYVHRPLRQTVGHVIVTDCAKNSGNKAVFAPNQTPPLLWWPTMDEGRRITQRPPPIGQRPPPTDTAAIQGSSKGGKWETKLQLSTVALAYMHGKFIKIEDNQRCKSVCQFVSLSLCQPVNPSVRQPFSPQSADECVTRGLKGIKWGRDIQGNCNLASQSARESVMQPAKPVSHSSLRYPNIMAQIKLGQLADSLRILIKSAETFAPQHFGQMIAIEIVAHYARGGIQLWVAGTLARLAIKQTATWPK</sequence>
<proteinExistence type="predicted"/>
<evidence type="ECO:0000256" key="1">
    <source>
        <dbReference type="SAM" id="MobiDB-lite"/>
    </source>
</evidence>
<dbReference type="EMBL" id="BK003038">
    <property type="protein sequence ID" value="DAA03238.1"/>
    <property type="molecule type" value="Genomic_DNA"/>
</dbReference>